<evidence type="ECO:0000313" key="1">
    <source>
        <dbReference type="EMBL" id="PRY92457.1"/>
    </source>
</evidence>
<dbReference type="Pfam" id="PF12686">
    <property type="entry name" value="DUF3800"/>
    <property type="match status" value="1"/>
</dbReference>
<dbReference type="EMBL" id="PVTQ01000002">
    <property type="protein sequence ID" value="PRY92457.1"/>
    <property type="molecule type" value="Genomic_DNA"/>
</dbReference>
<dbReference type="InterPro" id="IPR024524">
    <property type="entry name" value="DUF3800"/>
</dbReference>
<reference evidence="1 2" key="1">
    <citation type="submission" date="2018-03" db="EMBL/GenBank/DDBJ databases">
        <title>Genomic Encyclopedia of Archaeal and Bacterial Type Strains, Phase II (KMG-II): from individual species to whole genera.</title>
        <authorList>
            <person name="Goeker M."/>
        </authorList>
    </citation>
    <scope>NUCLEOTIDE SEQUENCE [LARGE SCALE GENOMIC DNA]</scope>
    <source>
        <strain evidence="1 2">DSM 100212</strain>
    </source>
</reference>
<evidence type="ECO:0000313" key="2">
    <source>
        <dbReference type="Proteomes" id="UP000238392"/>
    </source>
</evidence>
<dbReference type="RefSeq" id="WP_106262971.1">
    <property type="nucleotide sequence ID" value="NZ_PVTQ01000002.1"/>
</dbReference>
<proteinExistence type="predicted"/>
<name>A0A2T0X0L5_9RHOB</name>
<comment type="caution">
    <text evidence="1">The sequence shown here is derived from an EMBL/GenBank/DDBJ whole genome shotgun (WGS) entry which is preliminary data.</text>
</comment>
<keyword evidence="2" id="KW-1185">Reference proteome</keyword>
<dbReference type="OrthoDB" id="9800818at2"/>
<dbReference type="Proteomes" id="UP000238392">
    <property type="component" value="Unassembled WGS sequence"/>
</dbReference>
<accession>A0A2T0X0L5</accession>
<gene>
    <name evidence="1" type="ORF">CLV74_102372</name>
</gene>
<organism evidence="1 2">
    <name type="scientific">Donghicola tyrosinivorans</name>
    <dbReference type="NCBI Taxonomy" id="1652492"/>
    <lineage>
        <taxon>Bacteria</taxon>
        <taxon>Pseudomonadati</taxon>
        <taxon>Pseudomonadota</taxon>
        <taxon>Alphaproteobacteria</taxon>
        <taxon>Rhodobacterales</taxon>
        <taxon>Roseobacteraceae</taxon>
        <taxon>Donghicola</taxon>
    </lineage>
</organism>
<protein>
    <submittedName>
        <fullName evidence="1">Uncharacterized protein DUF3800</fullName>
    </submittedName>
</protein>
<sequence>MHFFYLDETGCSGENLNDAQKVFVLGGVSVKDKSWTKVCKNFTAIISNFFDGQIPAGFELHSHELMYCNGPFQGRSRREVDQLAFDILDLIINHSIGVHSTAIDKTKLGAIPLEDRDAAHDIVSGSSPYMIAFNYMISYVERYVKKQLGQSARGMFIIDIKDDMHEHIDRLTAFRRYKVAQARRLKWVVEFSYPVDSEKHPMIQLSDFVIYIIRKFLEIDLGYEDPPAQAKDFYARAYQKVSEQVKWQTLLEVPGREEAGLNEVLSQCFVKHSPRWKTKFGIV</sequence>
<dbReference type="AlphaFoldDB" id="A0A2T0X0L5"/>